<dbReference type="Gene3D" id="4.10.240.10">
    <property type="entry name" value="Zn(2)-C6 fungal-type DNA-binding domain"/>
    <property type="match status" value="1"/>
</dbReference>
<feature type="compositionally biased region" description="Low complexity" evidence="1">
    <location>
        <begin position="425"/>
        <end position="436"/>
    </location>
</feature>
<sequence length="543" mass="59599">MANHELASSPEYEDYSNSKSQTKKKRVGKACDSCRIKKTKCDGKKPCGKCLSDNKICVFTEKRKSKDRHHPSGYVELLETRIDLLSKSLEKLTKLAAPHLQFLQDLQVERTGNNIPINEVVSYLINKEGLLKNLPIEWENGALIAAKLPSDDEGIMRASKEFAEHSQYLDKQGNISNSSAGSSSNNSSSKSRQKDSEYSSSRPQGGLAQSNSRDSAYSGSLFSYSNIKQEYDEDYDKIDLNHAHLPPPSLSSGASSNDTSLSLRRATQSPDYDPPSSATSSNAYQKVPHKNITEQVPFDEEFAFGEFSPGAAVASSAVLSGGDIFSLSEYDSDVKRGRESVSPQNHAHLPLANYDEYSPLFEDNGLKSWAMNPNKNSSVTSLTNKFENHVIRSPTATSGVFSVNLNGSQGSIHTQTAPTTIRRTSSVGRSFSPSSSHHQKLKSNGHVHKPTHTSSHHRSNSSTTISSEFRLNRIQSNSSLSTPTPDDSNNQQIGYDGQSNDYIDISNSLPSEAFKLSSYDGDLNIMDSENMDTLLTNNPFLKS</sequence>
<accession>A0A9P0QLB0</accession>
<dbReference type="AlphaFoldDB" id="A0A9P0QLB0"/>
<evidence type="ECO:0000313" key="4">
    <source>
        <dbReference type="Proteomes" id="UP000837801"/>
    </source>
</evidence>
<dbReference type="CDD" id="cd00067">
    <property type="entry name" value="GAL4"/>
    <property type="match status" value="1"/>
</dbReference>
<feature type="compositionally biased region" description="Polar residues" evidence="1">
    <location>
        <begin position="473"/>
        <end position="502"/>
    </location>
</feature>
<gene>
    <name evidence="3" type="ORF">CLIB1423_01S12134</name>
</gene>
<comment type="caution">
    <text evidence="3">The sequence shown here is derived from an EMBL/GenBank/DDBJ whole genome shotgun (WGS) entry which is preliminary data.</text>
</comment>
<feature type="region of interest" description="Disordered" evidence="1">
    <location>
        <begin position="1"/>
        <end position="30"/>
    </location>
</feature>
<feature type="compositionally biased region" description="Polar residues" evidence="1">
    <location>
        <begin position="407"/>
        <end position="424"/>
    </location>
</feature>
<dbReference type="PANTHER" id="PTHR47655">
    <property type="entry name" value="QUINIC ACID UTILIZATION ACTIVATOR"/>
    <property type="match status" value="1"/>
</dbReference>
<evidence type="ECO:0000313" key="3">
    <source>
        <dbReference type="EMBL" id="CAH2350527.1"/>
    </source>
</evidence>
<evidence type="ECO:0000256" key="1">
    <source>
        <dbReference type="SAM" id="MobiDB-lite"/>
    </source>
</evidence>
<feature type="region of interest" description="Disordered" evidence="1">
    <location>
        <begin position="239"/>
        <end position="287"/>
    </location>
</feature>
<feature type="compositionally biased region" description="Low complexity" evidence="1">
    <location>
        <begin position="174"/>
        <end position="190"/>
    </location>
</feature>
<dbReference type="SMART" id="SM00066">
    <property type="entry name" value="GAL4"/>
    <property type="match status" value="1"/>
</dbReference>
<dbReference type="Pfam" id="PF00172">
    <property type="entry name" value="Zn_clus"/>
    <property type="match status" value="1"/>
</dbReference>
<evidence type="ECO:0000259" key="2">
    <source>
        <dbReference type="PROSITE" id="PS50048"/>
    </source>
</evidence>
<dbReference type="EMBL" id="CAKXYY010000001">
    <property type="protein sequence ID" value="CAH2350527.1"/>
    <property type="molecule type" value="Genomic_DNA"/>
</dbReference>
<keyword evidence="4" id="KW-1185">Reference proteome</keyword>
<dbReference type="PANTHER" id="PTHR47655:SF3">
    <property type="entry name" value="ZN(II)2CYS6 TRANSCRIPTION FACTOR (EUROFUNG)"/>
    <property type="match status" value="1"/>
</dbReference>
<dbReference type="PROSITE" id="PS00463">
    <property type="entry name" value="ZN2_CY6_FUNGAL_1"/>
    <property type="match status" value="1"/>
</dbReference>
<dbReference type="InterPro" id="IPR001138">
    <property type="entry name" value="Zn2Cys6_DnaBD"/>
</dbReference>
<dbReference type="GO" id="GO:0008270">
    <property type="term" value="F:zinc ion binding"/>
    <property type="evidence" value="ECO:0007669"/>
    <property type="project" value="InterPro"/>
</dbReference>
<dbReference type="PROSITE" id="PS50048">
    <property type="entry name" value="ZN2_CY6_FUNGAL_2"/>
    <property type="match status" value="1"/>
</dbReference>
<reference evidence="3" key="1">
    <citation type="submission" date="2022-03" db="EMBL/GenBank/DDBJ databases">
        <authorList>
            <person name="Legras J.-L."/>
            <person name="Devillers H."/>
            <person name="Grondin C."/>
        </authorList>
    </citation>
    <scope>NUCLEOTIDE SEQUENCE</scope>
    <source>
        <strain evidence="3">CLIB 1423</strain>
    </source>
</reference>
<feature type="compositionally biased region" description="Polar residues" evidence="1">
    <location>
        <begin position="258"/>
        <end position="284"/>
    </location>
</feature>
<name>A0A9P0QLB0_9ASCO</name>
<dbReference type="SUPFAM" id="SSF57701">
    <property type="entry name" value="Zn2/Cys6 DNA-binding domain"/>
    <property type="match status" value="1"/>
</dbReference>
<dbReference type="OrthoDB" id="5600212at2759"/>
<feature type="region of interest" description="Disordered" evidence="1">
    <location>
        <begin position="407"/>
        <end position="502"/>
    </location>
</feature>
<proteinExistence type="predicted"/>
<dbReference type="InterPro" id="IPR036864">
    <property type="entry name" value="Zn2-C6_fun-type_DNA-bd_sf"/>
</dbReference>
<protein>
    <submittedName>
        <fullName evidence="3">Fluconazole resistance protein 1</fullName>
    </submittedName>
</protein>
<organism evidence="3 4">
    <name type="scientific">[Candida] railenensis</name>
    <dbReference type="NCBI Taxonomy" id="45579"/>
    <lineage>
        <taxon>Eukaryota</taxon>
        <taxon>Fungi</taxon>
        <taxon>Dikarya</taxon>
        <taxon>Ascomycota</taxon>
        <taxon>Saccharomycotina</taxon>
        <taxon>Pichiomycetes</taxon>
        <taxon>Debaryomycetaceae</taxon>
        <taxon>Kurtzmaniella</taxon>
    </lineage>
</organism>
<feature type="region of interest" description="Disordered" evidence="1">
    <location>
        <begin position="170"/>
        <end position="215"/>
    </location>
</feature>
<feature type="compositionally biased region" description="Basic residues" evidence="1">
    <location>
        <begin position="437"/>
        <end position="459"/>
    </location>
</feature>
<dbReference type="GO" id="GO:0000981">
    <property type="term" value="F:DNA-binding transcription factor activity, RNA polymerase II-specific"/>
    <property type="evidence" value="ECO:0007669"/>
    <property type="project" value="InterPro"/>
</dbReference>
<feature type="domain" description="Zn(2)-C6 fungal-type" evidence="2">
    <location>
        <begin position="30"/>
        <end position="59"/>
    </location>
</feature>
<dbReference type="Proteomes" id="UP000837801">
    <property type="component" value="Unassembled WGS sequence"/>
</dbReference>
<dbReference type="InterPro" id="IPR052783">
    <property type="entry name" value="Metabolic/Drug-Res_Regulator"/>
</dbReference>